<evidence type="ECO:0000313" key="7">
    <source>
        <dbReference type="EMBL" id="MBM7620381.1"/>
    </source>
</evidence>
<comment type="similarity">
    <text evidence="2">Belongs to the autoinducer-2 exporter (AI-2E) (TC 2.A.86) family.</text>
</comment>
<keyword evidence="4 6" id="KW-1133">Transmembrane helix</keyword>
<dbReference type="Proteomes" id="UP000737402">
    <property type="component" value="Unassembled WGS sequence"/>
</dbReference>
<evidence type="ECO:0000256" key="3">
    <source>
        <dbReference type="ARBA" id="ARBA00022692"/>
    </source>
</evidence>
<proteinExistence type="inferred from homology"/>
<keyword evidence="3 6" id="KW-0812">Transmembrane</keyword>
<evidence type="ECO:0000256" key="2">
    <source>
        <dbReference type="ARBA" id="ARBA00009773"/>
    </source>
</evidence>
<evidence type="ECO:0000256" key="6">
    <source>
        <dbReference type="SAM" id="Phobius"/>
    </source>
</evidence>
<dbReference type="RefSeq" id="WP_239582843.1">
    <property type="nucleotide sequence ID" value="NZ_JAFBED010000004.1"/>
</dbReference>
<feature type="transmembrane region" description="Helical" evidence="6">
    <location>
        <begin position="71"/>
        <end position="92"/>
    </location>
</feature>
<comment type="caution">
    <text evidence="7">The sequence shown here is derived from an EMBL/GenBank/DDBJ whole genome shotgun (WGS) entry which is preliminary data.</text>
</comment>
<gene>
    <name evidence="7" type="ORF">JOC95_002234</name>
</gene>
<sequence length="352" mass="39671">MNNQWKWLLRLGTLLLVMIILYVWMKLSPFWTPMLRIILTVSIPFFISVFITYLLHPVVEYTHNRGLPRPIAILIIYLLFFGGIGFVGYKGIPVIIDQLWELSENFPRLAQTYSDWIKQIHTSTSSWPDGIHERVDQTFSEFEEMLSSLLVKVIAGLKGLLNSFFILIVIPFIVFYLLKDYDQVKKTVWYLTPRKWRKPGMAFLHDVDQSLGSYIRGQLTVCLIIGVLATLSLWLTGMRYPLVLGVIIGVTNVIPYFGPVIGAFPAIIIAATISVKMVLLVVVIIFGLQFIEGNILSPLIVGKSLHIHPVLIILALLIGGEVAGVLGLILAVPVFAVLKVTITHISSHFIKH</sequence>
<dbReference type="Pfam" id="PF01594">
    <property type="entry name" value="AI-2E_transport"/>
    <property type="match status" value="1"/>
</dbReference>
<feature type="transmembrane region" description="Helical" evidence="6">
    <location>
        <begin position="37"/>
        <end position="59"/>
    </location>
</feature>
<keyword evidence="5 6" id="KW-0472">Membrane</keyword>
<name>A0ABS2P090_9BACI</name>
<accession>A0ABS2P090</accession>
<protein>
    <submittedName>
        <fullName evidence="7">PurR-regulated permease PerM</fullName>
    </submittedName>
</protein>
<dbReference type="InterPro" id="IPR002549">
    <property type="entry name" value="AI-2E-like"/>
</dbReference>
<keyword evidence="8" id="KW-1185">Reference proteome</keyword>
<dbReference type="PANTHER" id="PTHR21716:SF15">
    <property type="entry name" value="TRANSPORT PROTEIN YRRI-RELATED"/>
    <property type="match status" value="1"/>
</dbReference>
<feature type="transmembrane region" description="Helical" evidence="6">
    <location>
        <begin position="7"/>
        <end position="25"/>
    </location>
</feature>
<evidence type="ECO:0000256" key="1">
    <source>
        <dbReference type="ARBA" id="ARBA00004141"/>
    </source>
</evidence>
<feature type="transmembrane region" description="Helical" evidence="6">
    <location>
        <begin position="219"/>
        <end position="236"/>
    </location>
</feature>
<feature type="transmembrane region" description="Helical" evidence="6">
    <location>
        <begin position="311"/>
        <end position="338"/>
    </location>
</feature>
<dbReference type="PANTHER" id="PTHR21716">
    <property type="entry name" value="TRANSMEMBRANE PROTEIN"/>
    <property type="match status" value="1"/>
</dbReference>
<feature type="transmembrane region" description="Helical" evidence="6">
    <location>
        <begin position="242"/>
        <end position="261"/>
    </location>
</feature>
<evidence type="ECO:0000313" key="8">
    <source>
        <dbReference type="Proteomes" id="UP000737402"/>
    </source>
</evidence>
<dbReference type="EMBL" id="JAFBED010000004">
    <property type="protein sequence ID" value="MBM7620381.1"/>
    <property type="molecule type" value="Genomic_DNA"/>
</dbReference>
<organism evidence="7 8">
    <name type="scientific">Sutcliffiella tianshenii</name>
    <dbReference type="NCBI Taxonomy" id="1463404"/>
    <lineage>
        <taxon>Bacteria</taxon>
        <taxon>Bacillati</taxon>
        <taxon>Bacillota</taxon>
        <taxon>Bacilli</taxon>
        <taxon>Bacillales</taxon>
        <taxon>Bacillaceae</taxon>
        <taxon>Sutcliffiella</taxon>
    </lineage>
</organism>
<evidence type="ECO:0000256" key="4">
    <source>
        <dbReference type="ARBA" id="ARBA00022989"/>
    </source>
</evidence>
<comment type="subcellular location">
    <subcellularLocation>
        <location evidence="1">Membrane</location>
        <topology evidence="1">Multi-pass membrane protein</topology>
    </subcellularLocation>
</comment>
<evidence type="ECO:0000256" key="5">
    <source>
        <dbReference type="ARBA" id="ARBA00023136"/>
    </source>
</evidence>
<feature type="transmembrane region" description="Helical" evidence="6">
    <location>
        <begin position="268"/>
        <end position="291"/>
    </location>
</feature>
<reference evidence="7 8" key="1">
    <citation type="submission" date="2021-01" db="EMBL/GenBank/DDBJ databases">
        <title>Genomic Encyclopedia of Type Strains, Phase IV (KMG-IV): sequencing the most valuable type-strain genomes for metagenomic binning, comparative biology and taxonomic classification.</title>
        <authorList>
            <person name="Goeker M."/>
        </authorList>
    </citation>
    <scope>NUCLEOTIDE SEQUENCE [LARGE SCALE GENOMIC DNA]</scope>
    <source>
        <strain evidence="7 8">DSM 25879</strain>
    </source>
</reference>
<feature type="transmembrane region" description="Helical" evidence="6">
    <location>
        <begin position="159"/>
        <end position="178"/>
    </location>
</feature>